<dbReference type="VEuPathDB" id="TriTrypDB:LdBPK_366020.1"/>
<dbReference type="InterPro" id="IPR006685">
    <property type="entry name" value="MscS_channel_2nd"/>
</dbReference>
<evidence type="ECO:0000313" key="11">
    <source>
        <dbReference type="Proteomes" id="UP000318447"/>
    </source>
</evidence>
<evidence type="ECO:0000313" key="5">
    <source>
        <dbReference type="EMBL" id="CAC5435181.1"/>
    </source>
</evidence>
<dbReference type="RefSeq" id="XP_003865714.1">
    <property type="nucleotide sequence ID" value="XM_003865666.1"/>
</dbReference>
<name>A0A3S7XBY0_LEIDO</name>
<sequence length="171" mass="17818">MKRFFSSLYEGTGIIKDPGQRSIASRVTALAVEGVAVFTVLGTLGVDTSPLIAAAGVTGATIGFACKDFGANFVASIALSGQRALRTGNKVSIGVGPNIVSGTVVDWDTRYIYLRNEERAVVCVPNNVVLNSVVMWKDPDTSSPLTAEGAAQANDTKDWNAAASAAEPPKK</sequence>
<dbReference type="Proteomes" id="UP000318821">
    <property type="component" value="Unassembled WGS sequence"/>
</dbReference>
<feature type="region of interest" description="Disordered" evidence="1">
    <location>
        <begin position="142"/>
        <end position="171"/>
    </location>
</feature>
<dbReference type="InterPro" id="IPR010920">
    <property type="entry name" value="LSM_dom_sf"/>
</dbReference>
<dbReference type="EMBL" id="RHLC01000054">
    <property type="protein sequence ID" value="TPP48704.1"/>
    <property type="molecule type" value="Genomic_DNA"/>
</dbReference>
<dbReference type="Proteomes" id="UP000601710">
    <property type="component" value="Chromosome 36"/>
</dbReference>
<protein>
    <submittedName>
        <fullName evidence="7">Mechanosensitive ion channel family protein</fullName>
    </submittedName>
    <submittedName>
        <fullName evidence="4">Mechanosensitive ion channel, putative</fullName>
    </submittedName>
    <submittedName>
        <fullName evidence="5">Mechanosensitive_ion_channel_putative/Pfam:PF0092 4</fullName>
    </submittedName>
</protein>
<reference evidence="12" key="7">
    <citation type="submission" date="2019-02" db="EMBL/GenBank/DDBJ databases">
        <title>FDA dAtabase for Regulatory Grade micrObial Sequences (FDA-ARGOS): Supporting development and validation of Infectious Disease Dx tests.</title>
        <authorList>
            <person name="Duncan R."/>
            <person name="Fisher C."/>
            <person name="Tallon L."/>
            <person name="Sadzewicz L."/>
            <person name="Sengamalay N."/>
            <person name="Ott S."/>
            <person name="Godinez A."/>
            <person name="Nagaraj S."/>
            <person name="Vavikolanu K."/>
            <person name="Vyas G."/>
            <person name="Nadendla S."/>
            <person name="Aluvathingal J."/>
            <person name="Sichtig H."/>
        </authorList>
    </citation>
    <scope>NUCLEOTIDE SEQUENCE [LARGE SCALE GENOMIC DNA]</scope>
    <source>
        <strain evidence="12">FDAARGOS_360</strain>
    </source>
</reference>
<evidence type="ECO:0000313" key="10">
    <source>
        <dbReference type="Proteomes" id="UP000274082"/>
    </source>
</evidence>
<reference evidence="4 10" key="4">
    <citation type="journal article" date="2018" name="Sci. Rep.">
        <title>A complete Leishmania donovani reference genome identifies novel genetic variations associated with virulence.</title>
        <authorList>
            <person name="Lypaczewski P."/>
            <person name="Hoshizaki J."/>
            <person name="Zhang W.-W."/>
            <person name="McCall L.-I."/>
            <person name="Torcivia-Rodriguez J."/>
            <person name="Simonyan V."/>
            <person name="Kaur A."/>
            <person name="Dewar K."/>
            <person name="Matlashewski G."/>
        </authorList>
    </citation>
    <scope>NUCLEOTIDE SEQUENCE [LARGE SCALE GENOMIC DNA]</scope>
    <source>
        <strain evidence="4 10">LdCL</strain>
    </source>
</reference>
<dbReference type="EMBL" id="CP029535">
    <property type="protein sequence ID" value="AYU83960.1"/>
    <property type="molecule type" value="Genomic_DNA"/>
</dbReference>
<reference evidence="5" key="8">
    <citation type="submission" date="2020-06" db="EMBL/GenBank/DDBJ databases">
        <authorList>
            <person name="Camacho E."/>
            <person name="Gonzalez-de la Fuente S."/>
            <person name="Rastrojo A."/>
            <person name="Peiro-Pastor R."/>
            <person name="Solana JC."/>
            <person name="Tabera L."/>
            <person name="Gamarro F."/>
            <person name="Carrasco-Ramiro F."/>
            <person name="Requena JM."/>
            <person name="Aguado B."/>
        </authorList>
    </citation>
    <scope>NUCLEOTIDE SEQUENCE</scope>
</reference>
<dbReference type="Pfam" id="PF00924">
    <property type="entry name" value="MS_channel_2nd"/>
    <property type="match status" value="1"/>
</dbReference>
<dbReference type="GO" id="GO:0008381">
    <property type="term" value="F:mechanosensitive monoatomic ion channel activity"/>
    <property type="evidence" value="ECO:0007669"/>
    <property type="project" value="InterPro"/>
</dbReference>
<dbReference type="InterPro" id="IPR045275">
    <property type="entry name" value="MscS_archaea/bacteria_type"/>
</dbReference>
<dbReference type="GeneID" id="13388601"/>
<dbReference type="PANTHER" id="PTHR30221">
    <property type="entry name" value="SMALL-CONDUCTANCE MECHANOSENSITIVE CHANNEL"/>
    <property type="match status" value="1"/>
</dbReference>
<gene>
    <name evidence="8" type="ORF">CGC20_19280</name>
    <name evidence="7" type="ORF">CGC21_15270</name>
    <name evidence="6" type="ORF">LDBPK_366020</name>
    <name evidence="4" type="ORF">LdCL_360067600</name>
    <name evidence="5" type="ORF">LDHU3_36.7940</name>
</gene>
<evidence type="ECO:0000313" key="4">
    <source>
        <dbReference type="EMBL" id="AYU83960.1"/>
    </source>
</evidence>
<dbReference type="VEuPathDB" id="TriTrypDB:LDHU3_36.7940"/>
<dbReference type="InterPro" id="IPR049142">
    <property type="entry name" value="MS_channel_1st"/>
</dbReference>
<evidence type="ECO:0000313" key="7">
    <source>
        <dbReference type="EMBL" id="TPP48704.1"/>
    </source>
</evidence>
<dbReference type="EMBL" id="FR799623">
    <property type="protein sequence ID" value="CBZ39038.1"/>
    <property type="molecule type" value="Genomic_DNA"/>
</dbReference>
<dbReference type="Proteomes" id="UP000318447">
    <property type="component" value="Unassembled WGS sequence"/>
</dbReference>
<dbReference type="Gene3D" id="1.10.287.1260">
    <property type="match status" value="1"/>
</dbReference>
<dbReference type="VEuPathDB" id="TriTrypDB:LdCL_360067600"/>
<reference evidence="11" key="5">
    <citation type="submission" date="2019-02" db="EMBL/GenBank/DDBJ databases">
        <title>FDA dAtabase for Regulatory Grade micrObial Sequences (FDA-ARGOS): Supporting development and validation of Infectious Disease Dx tests.</title>
        <authorList>
            <person name="Duncan R."/>
            <person name="Fisher C."/>
            <person name="Tallon L."/>
            <person name="Sadzewicz L."/>
            <person name="Sengamalay N."/>
            <person name="Ott S."/>
            <person name="Godinez A."/>
            <person name="Nagaraj S."/>
            <person name="Vavikolanu K."/>
            <person name="Nadendla S."/>
            <person name="Aluvathingal J."/>
            <person name="Sichtig H."/>
        </authorList>
    </citation>
    <scope>NUCLEOTIDE SEQUENCE [LARGE SCALE GENOMIC DNA]</scope>
    <source>
        <strain evidence="11">FDAARGOS_361</strain>
    </source>
</reference>
<dbReference type="AlphaFoldDB" id="A0A3S7XBY0"/>
<dbReference type="PANTHER" id="PTHR30221:SF1">
    <property type="entry name" value="SMALL-CONDUCTANCE MECHANOSENSITIVE CHANNEL"/>
    <property type="match status" value="1"/>
</dbReference>
<reference evidence="7" key="6">
    <citation type="submission" date="2019-02" db="EMBL/GenBank/DDBJ databases">
        <title>FDA dAtabase for Regulatory Grade micrObial Sequences (FDA-ARGOS): Supporting development and validation of Infectious Disease Dx tests.</title>
        <authorList>
            <person name="Duncan R."/>
            <person name="Fisher C."/>
            <person name="Tallon L.J."/>
            <person name="Sadzewicz L."/>
            <person name="Sengamalay N."/>
            <person name="Ott S."/>
            <person name="Godinez A."/>
            <person name="Nagaraj S."/>
            <person name="Nadendla S."/>
            <person name="Sichtig H."/>
        </authorList>
    </citation>
    <scope>NUCLEOTIDE SEQUENCE</scope>
    <source>
        <strain evidence="8">FDAARGOS_360</strain>
        <strain evidence="7">FDAARGOS_361</strain>
    </source>
</reference>
<dbReference type="Proteomes" id="UP000008980">
    <property type="component" value="Chromosome 36"/>
</dbReference>
<proteinExistence type="predicted"/>
<dbReference type="SUPFAM" id="SSF82861">
    <property type="entry name" value="Mechanosensitive channel protein MscS (YggB), transmembrane region"/>
    <property type="match status" value="1"/>
</dbReference>
<organism evidence="4 10">
    <name type="scientific">Leishmania donovani</name>
    <dbReference type="NCBI Taxonomy" id="5661"/>
    <lineage>
        <taxon>Eukaryota</taxon>
        <taxon>Discoba</taxon>
        <taxon>Euglenozoa</taxon>
        <taxon>Kinetoplastea</taxon>
        <taxon>Metakinetoplastina</taxon>
        <taxon>Trypanosomatida</taxon>
        <taxon>Trypanosomatidae</taxon>
        <taxon>Leishmaniinae</taxon>
        <taxon>Leishmania</taxon>
    </lineage>
</organism>
<evidence type="ECO:0000313" key="12">
    <source>
        <dbReference type="Proteomes" id="UP000318821"/>
    </source>
</evidence>
<feature type="domain" description="Mechanosensitive ion channel MscS" evidence="2">
    <location>
        <begin position="71"/>
        <end position="133"/>
    </location>
</feature>
<feature type="domain" description="Mechanosensitive ion channel transmembrane helices 2/3" evidence="3">
    <location>
        <begin position="35"/>
        <end position="65"/>
    </location>
</feature>
<evidence type="ECO:0000259" key="2">
    <source>
        <dbReference type="Pfam" id="PF00924"/>
    </source>
</evidence>
<dbReference type="SMR" id="A0A3S7XBY0"/>
<evidence type="ECO:0000313" key="9">
    <source>
        <dbReference type="Proteomes" id="UP000008980"/>
    </source>
</evidence>
<dbReference type="InterPro" id="IPR011014">
    <property type="entry name" value="MscS_channel_TM-2"/>
</dbReference>
<keyword evidence="10" id="KW-1185">Reference proteome</keyword>
<accession>E9BUV9</accession>
<dbReference type="GO" id="GO:0016020">
    <property type="term" value="C:membrane"/>
    <property type="evidence" value="ECO:0007669"/>
    <property type="project" value="InterPro"/>
</dbReference>
<dbReference type="OrthoDB" id="10036188at2759"/>
<dbReference type="EMBL" id="RHLD01000001">
    <property type="protein sequence ID" value="TPP49579.1"/>
    <property type="molecule type" value="Genomic_DNA"/>
</dbReference>
<dbReference type="SUPFAM" id="SSF50182">
    <property type="entry name" value="Sm-like ribonucleoproteins"/>
    <property type="match status" value="1"/>
</dbReference>
<reference evidence="6 9" key="1">
    <citation type="journal article" date="2011" name="Genome Res.">
        <title>Whole genome sequencing of multiple Leishmania donovani clinical isolates provides insights into population structure and mechanisms of drug resistance.</title>
        <authorList>
            <person name="Downing T."/>
            <person name="Imamura H."/>
            <person name="Decuypere S."/>
            <person name="Clark T.G."/>
            <person name="Coombs G.H."/>
            <person name="Cotton J.A."/>
            <person name="Hilley J.D."/>
            <person name="de Doncker S."/>
            <person name="Maes I."/>
            <person name="Mottram J.C."/>
            <person name="Quail M.A."/>
            <person name="Rijal S."/>
            <person name="Sanders M."/>
            <person name="Schonian G."/>
            <person name="Stark O."/>
            <person name="Sundar S."/>
            <person name="Vanaerschot M."/>
            <person name="Hertz-Fowler C."/>
            <person name="Dujardin J.C."/>
            <person name="Berriman M."/>
        </authorList>
    </citation>
    <scope>NUCLEOTIDE SEQUENCE [LARGE SCALE GENOMIC DNA]</scope>
    <source>
        <strain evidence="6 9">BPK282A1</strain>
    </source>
</reference>
<evidence type="ECO:0000256" key="1">
    <source>
        <dbReference type="SAM" id="MobiDB-lite"/>
    </source>
</evidence>
<dbReference type="EMBL" id="LR812656">
    <property type="protein sequence ID" value="CAC5435181.1"/>
    <property type="molecule type" value="Genomic_DNA"/>
</dbReference>
<reference evidence="9" key="3">
    <citation type="submission" date="2011-02" db="EMBL/GenBank/DDBJ databases">
        <title>Whole genome sequencing of Leishmania donovani clinical lines reveals dynamic variation related to drug resistance.</title>
        <authorList>
            <person name="Downing T."/>
            <person name="Imamura H."/>
            <person name="Sanders M."/>
            <person name="Decuypere S."/>
            <person name="Hertz-Fowler C."/>
            <person name="Clark T.G."/>
            <person name="Rijal S."/>
            <person name="Sundar S."/>
            <person name="Quail M.A."/>
            <person name="De Doncker S."/>
            <person name="Maes I."/>
            <person name="Vanaerschot M."/>
            <person name="Stark O."/>
            <person name="Schonian G."/>
            <person name="Dujardin J.C."/>
            <person name="Berriman M."/>
        </authorList>
    </citation>
    <scope>NUCLEOTIDE SEQUENCE [LARGE SCALE GENOMIC DNA]</scope>
    <source>
        <strain evidence="9">BPK282A1</strain>
    </source>
</reference>
<dbReference type="Proteomes" id="UP000274082">
    <property type="component" value="Chromosome 36"/>
</dbReference>
<evidence type="ECO:0000259" key="3">
    <source>
        <dbReference type="Pfam" id="PF21088"/>
    </source>
</evidence>
<accession>A0A3S7XBY0</accession>
<dbReference type="Pfam" id="PF21088">
    <property type="entry name" value="MS_channel_1st"/>
    <property type="match status" value="1"/>
</dbReference>
<dbReference type="KEGG" id="ldo:LDBPK_366020"/>
<evidence type="ECO:0000313" key="8">
    <source>
        <dbReference type="EMBL" id="TPP49579.1"/>
    </source>
</evidence>
<evidence type="ECO:0000313" key="6">
    <source>
        <dbReference type="EMBL" id="CBZ39038.1"/>
    </source>
</evidence>
<dbReference type="OMA" id="WESSESK"/>
<reference evidence="6" key="2">
    <citation type="submission" date="2011-01" db="EMBL/GenBank/DDBJ databases">
        <authorList>
            <person name="Zhao B.P."/>
            <person name="Ren Z.A."/>
            <person name="Li C.D."/>
        </authorList>
    </citation>
    <scope>NUCLEOTIDE SEQUENCE</scope>
    <source>
        <strain evidence="6">BPK282A1</strain>
    </source>
</reference>